<organism evidence="1 2">
    <name type="scientific">Diabrotica balteata</name>
    <name type="common">Banded cucumber beetle</name>
    <dbReference type="NCBI Taxonomy" id="107213"/>
    <lineage>
        <taxon>Eukaryota</taxon>
        <taxon>Metazoa</taxon>
        <taxon>Ecdysozoa</taxon>
        <taxon>Arthropoda</taxon>
        <taxon>Hexapoda</taxon>
        <taxon>Insecta</taxon>
        <taxon>Pterygota</taxon>
        <taxon>Neoptera</taxon>
        <taxon>Endopterygota</taxon>
        <taxon>Coleoptera</taxon>
        <taxon>Polyphaga</taxon>
        <taxon>Cucujiformia</taxon>
        <taxon>Chrysomeloidea</taxon>
        <taxon>Chrysomelidae</taxon>
        <taxon>Galerucinae</taxon>
        <taxon>Diabroticina</taxon>
        <taxon>Diabroticites</taxon>
        <taxon>Diabrotica</taxon>
    </lineage>
</organism>
<dbReference type="OrthoDB" id="8186940at2759"/>
<dbReference type="Proteomes" id="UP001153709">
    <property type="component" value="Chromosome 4"/>
</dbReference>
<proteinExistence type="predicted"/>
<protein>
    <submittedName>
        <fullName evidence="1">Uncharacterized protein</fullName>
    </submittedName>
</protein>
<name>A0A9N9XBK3_DIABA</name>
<evidence type="ECO:0000313" key="2">
    <source>
        <dbReference type="Proteomes" id="UP001153709"/>
    </source>
</evidence>
<sequence>MLRDDGLPQLINLYRNPIDPTLPHETVWFQQDGAAPHYALMFIFGLGLPIEVDRHAITLGSVFKAFYLLPTNASTYTQPAIGVVAKRSTSRWTFYEILENVIARPSSTTDELHYPTNMDYFSAEKLGKRQENCDYHYPGCKLNFLQQFSRFLK</sequence>
<dbReference type="AlphaFoldDB" id="A0A9N9XBK3"/>
<keyword evidence="2" id="KW-1185">Reference proteome</keyword>
<dbReference type="EMBL" id="OU898279">
    <property type="protein sequence ID" value="CAG9832616.1"/>
    <property type="molecule type" value="Genomic_DNA"/>
</dbReference>
<dbReference type="PANTHER" id="PTHR21398">
    <property type="entry name" value="AGAP007094-PA"/>
    <property type="match status" value="1"/>
</dbReference>
<evidence type="ECO:0000313" key="1">
    <source>
        <dbReference type="EMBL" id="CAG9832616.1"/>
    </source>
</evidence>
<dbReference type="PANTHER" id="PTHR21398:SF21">
    <property type="entry name" value="AGAP004005-PA"/>
    <property type="match status" value="1"/>
</dbReference>
<accession>A0A9N9XBK3</accession>
<reference evidence="1" key="1">
    <citation type="submission" date="2022-01" db="EMBL/GenBank/DDBJ databases">
        <authorList>
            <person name="King R."/>
        </authorList>
    </citation>
    <scope>NUCLEOTIDE SEQUENCE</scope>
</reference>
<gene>
    <name evidence="1" type="ORF">DIABBA_LOCUS6077</name>
</gene>